<feature type="region of interest" description="Disordered" evidence="1">
    <location>
        <begin position="316"/>
        <end position="338"/>
    </location>
</feature>
<dbReference type="OrthoDB" id="2283959at2759"/>
<keyword evidence="3" id="KW-1185">Reference proteome</keyword>
<feature type="compositionally biased region" description="Acidic residues" evidence="1">
    <location>
        <begin position="35"/>
        <end position="44"/>
    </location>
</feature>
<dbReference type="InParanoid" id="A0A1C7NFQ6"/>
<name>A0A1C7NFQ6_9FUNG</name>
<evidence type="ECO:0000256" key="1">
    <source>
        <dbReference type="SAM" id="MobiDB-lite"/>
    </source>
</evidence>
<organism evidence="2 3">
    <name type="scientific">Choanephora cucurbitarum</name>
    <dbReference type="NCBI Taxonomy" id="101091"/>
    <lineage>
        <taxon>Eukaryota</taxon>
        <taxon>Fungi</taxon>
        <taxon>Fungi incertae sedis</taxon>
        <taxon>Mucoromycota</taxon>
        <taxon>Mucoromycotina</taxon>
        <taxon>Mucoromycetes</taxon>
        <taxon>Mucorales</taxon>
        <taxon>Mucorineae</taxon>
        <taxon>Choanephoraceae</taxon>
        <taxon>Choanephoroideae</taxon>
        <taxon>Choanephora</taxon>
    </lineage>
</organism>
<dbReference type="Proteomes" id="UP000093000">
    <property type="component" value="Unassembled WGS sequence"/>
</dbReference>
<accession>A0A1C7NFQ6</accession>
<feature type="region of interest" description="Disordered" evidence="1">
    <location>
        <begin position="81"/>
        <end position="101"/>
    </location>
</feature>
<dbReference type="EMBL" id="LUGH01000186">
    <property type="protein sequence ID" value="OBZ87953.1"/>
    <property type="molecule type" value="Genomic_DNA"/>
</dbReference>
<comment type="caution">
    <text evidence="2">The sequence shown here is derived from an EMBL/GenBank/DDBJ whole genome shotgun (WGS) entry which is preliminary data.</text>
</comment>
<feature type="region of interest" description="Disordered" evidence="1">
    <location>
        <begin position="280"/>
        <end position="304"/>
    </location>
</feature>
<protein>
    <submittedName>
        <fullName evidence="2">Uncharacterized protein</fullName>
    </submittedName>
</protein>
<feature type="region of interest" description="Disordered" evidence="1">
    <location>
        <begin position="157"/>
        <end position="220"/>
    </location>
</feature>
<gene>
    <name evidence="2" type="ORF">A0J61_04000</name>
</gene>
<feature type="region of interest" description="Disordered" evidence="1">
    <location>
        <begin position="31"/>
        <end position="61"/>
    </location>
</feature>
<feature type="compositionally biased region" description="Polar residues" evidence="1">
    <location>
        <begin position="283"/>
        <end position="299"/>
    </location>
</feature>
<proteinExistence type="predicted"/>
<reference evidence="2 3" key="1">
    <citation type="submission" date="2016-03" db="EMBL/GenBank/DDBJ databases">
        <title>Choanephora cucurbitarum.</title>
        <authorList>
            <person name="Min B."/>
            <person name="Park H."/>
            <person name="Park J.-H."/>
            <person name="Shin H.-D."/>
            <person name="Choi I.-G."/>
        </authorList>
    </citation>
    <scope>NUCLEOTIDE SEQUENCE [LARGE SCALE GENOMIC DNA]</scope>
    <source>
        <strain evidence="2 3">KUS-F28377</strain>
    </source>
</reference>
<dbReference type="AlphaFoldDB" id="A0A1C7NFQ6"/>
<evidence type="ECO:0000313" key="3">
    <source>
        <dbReference type="Proteomes" id="UP000093000"/>
    </source>
</evidence>
<feature type="compositionally biased region" description="Low complexity" evidence="1">
    <location>
        <begin position="90"/>
        <end position="101"/>
    </location>
</feature>
<sequence length="389" mass="43724">MSNLKTCAQQRASLRPMKQNAFYDDIIGRDKREDDDSIHDDDTIDSCFDSDSQKYNSGISQDSRAETMVLAEFLSTTGPEQYIKDHTGDQQQQQQQQQQHLTRTTRLLNKLRKKPTHSNPPLSLPKKSHVPLCVPYEDQTFRSVSSTATTIMATNDSSFGHPDFTNRPTTTVHKKPSSQFPIRRQPSYNQTSAMRDSGVYSETASEKDFNTTTSYGPPPIPLFTSVLNDLRFPQPPKSVTGSQVPPRPAPLPQSVASAAIASAIRSVPEAALKRKSVRLRHAQVQTTDMPDTSPVNPDQKSCPHCRQEIRPENLVRSRRPSCPPALATGPLQKPVEPEPTEDAKALLDMILKLKSQLEEEKQCRLKLEEAIYNRQHQPVNYKMPLTKQI</sequence>
<evidence type="ECO:0000313" key="2">
    <source>
        <dbReference type="EMBL" id="OBZ87953.1"/>
    </source>
</evidence>